<dbReference type="Proteomes" id="UP000002247">
    <property type="component" value="Chromosome"/>
</dbReference>
<evidence type="ECO:0000313" key="2">
    <source>
        <dbReference type="EMBL" id="ADG97622.1"/>
    </source>
</evidence>
<dbReference type="EMBL" id="CP001958">
    <property type="protein sequence ID" value="ADG97622.1"/>
    <property type="molecule type" value="Genomic_DNA"/>
</dbReference>
<protein>
    <submittedName>
        <fullName evidence="2">Transcriptional regulator, XRE family</fullName>
    </submittedName>
</protein>
<dbReference type="InterPro" id="IPR010982">
    <property type="entry name" value="Lambda_DNA-bd_dom_sf"/>
</dbReference>
<dbReference type="GO" id="GO:0003677">
    <property type="term" value="F:DNA binding"/>
    <property type="evidence" value="ECO:0007669"/>
    <property type="project" value="InterPro"/>
</dbReference>
<feature type="domain" description="HTH cro/C1-type" evidence="1">
    <location>
        <begin position="12"/>
        <end position="66"/>
    </location>
</feature>
<gene>
    <name evidence="2" type="ordered locus">Srot_1150</name>
</gene>
<dbReference type="Pfam" id="PF13443">
    <property type="entry name" value="HTH_26"/>
    <property type="match status" value="1"/>
</dbReference>
<dbReference type="Gene3D" id="1.10.260.40">
    <property type="entry name" value="lambda repressor-like DNA-binding domains"/>
    <property type="match status" value="1"/>
</dbReference>
<evidence type="ECO:0000313" key="3">
    <source>
        <dbReference type="Proteomes" id="UP000002247"/>
    </source>
</evidence>
<dbReference type="RefSeq" id="WP_013138078.1">
    <property type="nucleotide sequence ID" value="NC_014168.1"/>
</dbReference>
<dbReference type="eggNOG" id="COG3655">
    <property type="taxonomic scope" value="Bacteria"/>
</dbReference>
<organism evidence="2 3">
    <name type="scientific">Segniliparus rotundus (strain ATCC BAA-972 / CDC 1076 / CIP 108378 / DSM 44985 / JCM 13578)</name>
    <dbReference type="NCBI Taxonomy" id="640132"/>
    <lineage>
        <taxon>Bacteria</taxon>
        <taxon>Bacillati</taxon>
        <taxon>Actinomycetota</taxon>
        <taxon>Actinomycetes</taxon>
        <taxon>Mycobacteriales</taxon>
        <taxon>Segniliparaceae</taxon>
        <taxon>Segniliparus</taxon>
    </lineage>
</organism>
<dbReference type="SMART" id="SM00530">
    <property type="entry name" value="HTH_XRE"/>
    <property type="match status" value="1"/>
</dbReference>
<proteinExistence type="predicted"/>
<dbReference type="AlphaFoldDB" id="D6ZF98"/>
<reference evidence="2 3" key="1">
    <citation type="journal article" date="2010" name="Stand. Genomic Sci.">
        <title>Complete genome sequence of Segniliparus rotundus type strain (CDC 1076).</title>
        <authorList>
            <person name="Sikorski J."/>
            <person name="Lapidus A."/>
            <person name="Copeland A."/>
            <person name="Misra M."/>
            <person name="Glavina Del Rio T."/>
            <person name="Nolan M."/>
            <person name="Lucas S."/>
            <person name="Chen F."/>
            <person name="Tice H."/>
            <person name="Cheng J.F."/>
            <person name="Jando M."/>
            <person name="Schneider S."/>
            <person name="Bruce D."/>
            <person name="Goodwin L."/>
            <person name="Pitluck S."/>
            <person name="Liolios K."/>
            <person name="Mikhailova N."/>
            <person name="Pati A."/>
            <person name="Ivanova N."/>
            <person name="Mavromatis K."/>
            <person name="Chen A."/>
            <person name="Palaniappan K."/>
            <person name="Chertkov O."/>
            <person name="Land M."/>
            <person name="Hauser L."/>
            <person name="Chang Y.J."/>
            <person name="Jeffries C.D."/>
            <person name="Brettin T."/>
            <person name="Detter J.C."/>
            <person name="Han C."/>
            <person name="Rohde M."/>
            <person name="Goker M."/>
            <person name="Bristow J."/>
            <person name="Eisen J.A."/>
            <person name="Markowitz V."/>
            <person name="Hugenholtz P."/>
            <person name="Kyrpides N.C."/>
            <person name="Klenk H.P."/>
        </authorList>
    </citation>
    <scope>NUCLEOTIDE SEQUENCE [LARGE SCALE GENOMIC DNA]</scope>
    <source>
        <strain evidence="3">ATCC BAA-972 / CDC 1076 / CIP 108378 / DSM 44985 / JCM 13578</strain>
    </source>
</reference>
<name>D6ZF98_SEGRD</name>
<dbReference type="SUPFAM" id="SSF47413">
    <property type="entry name" value="lambda repressor-like DNA-binding domains"/>
    <property type="match status" value="1"/>
</dbReference>
<dbReference type="STRING" id="640132.Srot_1150"/>
<dbReference type="PROSITE" id="PS50943">
    <property type="entry name" value="HTH_CROC1"/>
    <property type="match status" value="1"/>
</dbReference>
<dbReference type="InterPro" id="IPR001387">
    <property type="entry name" value="Cro/C1-type_HTH"/>
</dbReference>
<sequence length="76" mass="8519">MTVANQHVALEVRAHLARRRLKRADLAAVLGVSLRTVSDLLGERRAWRLDELEAVARWLGLELADLLPAKARGRAR</sequence>
<keyword evidence="3" id="KW-1185">Reference proteome</keyword>
<accession>D6ZF98</accession>
<dbReference type="HOGENOM" id="CLU_199101_0_0_11"/>
<dbReference type="CDD" id="cd00093">
    <property type="entry name" value="HTH_XRE"/>
    <property type="match status" value="1"/>
</dbReference>
<dbReference type="KEGG" id="srt:Srot_1150"/>
<evidence type="ECO:0000259" key="1">
    <source>
        <dbReference type="PROSITE" id="PS50943"/>
    </source>
</evidence>